<keyword evidence="2" id="KW-1185">Reference proteome</keyword>
<protein>
    <submittedName>
        <fullName evidence="1">Uncharacterized protein</fullName>
    </submittedName>
</protein>
<proteinExistence type="predicted"/>
<name>A0A137ZRQ4_9ACTN</name>
<comment type="caution">
    <text evidence="1">The sequence shown here is derived from an EMBL/GenBank/DDBJ whole genome shotgun (WGS) entry which is preliminary data.</text>
</comment>
<dbReference type="EMBL" id="LSRE01000002">
    <property type="protein sequence ID" value="KXP00860.1"/>
    <property type="molecule type" value="Genomic_DNA"/>
</dbReference>
<reference evidence="1 2" key="1">
    <citation type="submission" date="2016-02" db="EMBL/GenBank/DDBJ databases">
        <authorList>
            <person name="Teng J.L."/>
            <person name="Tang Y."/>
            <person name="Huang Y."/>
            <person name="Guo F."/>
            <person name="Wei W."/>
            <person name="Chen J.H."/>
            <person name="Wong S.Y."/>
            <person name="Lau S.K."/>
            <person name="Woo P.C."/>
        </authorList>
    </citation>
    <scope>NUCLEOTIDE SEQUENCE [LARGE SCALE GENOMIC DNA]</scope>
    <source>
        <strain evidence="1 2">JCM 13375</strain>
    </source>
</reference>
<organism evidence="1 2">
    <name type="scientific">Tsukamurella pseudospumae</name>
    <dbReference type="NCBI Taxonomy" id="239498"/>
    <lineage>
        <taxon>Bacteria</taxon>
        <taxon>Bacillati</taxon>
        <taxon>Actinomycetota</taxon>
        <taxon>Actinomycetes</taxon>
        <taxon>Mycobacteriales</taxon>
        <taxon>Tsukamurellaceae</taxon>
        <taxon>Tsukamurella</taxon>
    </lineage>
</organism>
<dbReference type="Proteomes" id="UP000070409">
    <property type="component" value="Unassembled WGS sequence"/>
</dbReference>
<accession>A0A137ZRQ4</accession>
<dbReference type="RefSeq" id="WP_068743607.1">
    <property type="nucleotide sequence ID" value="NZ_LSRE01000002.1"/>
</dbReference>
<sequence length="82" mass="8816">MIAPKFVAALPESLFVPDFLDYAAGLAEQPGVWAEWPGDEVDGVHVARPGDFDVVDLHGEGPGGAVEWTRRAGLLFVRWVAA</sequence>
<evidence type="ECO:0000313" key="1">
    <source>
        <dbReference type="EMBL" id="KXP00860.1"/>
    </source>
</evidence>
<evidence type="ECO:0000313" key="2">
    <source>
        <dbReference type="Proteomes" id="UP000070409"/>
    </source>
</evidence>
<gene>
    <name evidence="1" type="ORF">AXK61_12690</name>
</gene>